<proteinExistence type="predicted"/>
<feature type="non-terminal residue" evidence="2">
    <location>
        <position position="1"/>
    </location>
</feature>
<feature type="region of interest" description="Disordered" evidence="1">
    <location>
        <begin position="1"/>
        <end position="20"/>
    </location>
</feature>
<protein>
    <submittedName>
        <fullName evidence="2">Uncharacterized protein</fullName>
    </submittedName>
</protein>
<accession>A0A6J4IDQ9</accession>
<evidence type="ECO:0000313" key="2">
    <source>
        <dbReference type="EMBL" id="CAA9247425.1"/>
    </source>
</evidence>
<organism evidence="2">
    <name type="scientific">uncultured Acetobacteraceae bacterium</name>
    <dbReference type="NCBI Taxonomy" id="169975"/>
    <lineage>
        <taxon>Bacteria</taxon>
        <taxon>Pseudomonadati</taxon>
        <taxon>Pseudomonadota</taxon>
        <taxon>Alphaproteobacteria</taxon>
        <taxon>Acetobacterales</taxon>
        <taxon>Acetobacteraceae</taxon>
        <taxon>environmental samples</taxon>
    </lineage>
</organism>
<dbReference type="AlphaFoldDB" id="A0A6J4IDQ9"/>
<dbReference type="EMBL" id="CADCTL010000132">
    <property type="protein sequence ID" value="CAA9247425.1"/>
    <property type="molecule type" value="Genomic_DNA"/>
</dbReference>
<gene>
    <name evidence="2" type="ORF">AVDCRST_MAG04-1911</name>
</gene>
<reference evidence="2" key="1">
    <citation type="submission" date="2020-02" db="EMBL/GenBank/DDBJ databases">
        <authorList>
            <person name="Meier V. D."/>
        </authorList>
    </citation>
    <scope>NUCLEOTIDE SEQUENCE</scope>
    <source>
        <strain evidence="2">AVDCRST_MAG04</strain>
    </source>
</reference>
<sequence length="20" mass="2243">VGRDQDTSLRGWRREAGRAG</sequence>
<evidence type="ECO:0000256" key="1">
    <source>
        <dbReference type="SAM" id="MobiDB-lite"/>
    </source>
</evidence>
<name>A0A6J4IDQ9_9PROT</name>
<feature type="non-terminal residue" evidence="2">
    <location>
        <position position="20"/>
    </location>
</feature>